<organism evidence="13 14">
    <name type="scientific">Cynara cardunculus var. scolymus</name>
    <name type="common">Globe artichoke</name>
    <name type="synonym">Cynara scolymus</name>
    <dbReference type="NCBI Taxonomy" id="59895"/>
    <lineage>
        <taxon>Eukaryota</taxon>
        <taxon>Viridiplantae</taxon>
        <taxon>Streptophyta</taxon>
        <taxon>Embryophyta</taxon>
        <taxon>Tracheophyta</taxon>
        <taxon>Spermatophyta</taxon>
        <taxon>Magnoliopsida</taxon>
        <taxon>eudicotyledons</taxon>
        <taxon>Gunneridae</taxon>
        <taxon>Pentapetalae</taxon>
        <taxon>asterids</taxon>
        <taxon>campanulids</taxon>
        <taxon>Asterales</taxon>
        <taxon>Asteraceae</taxon>
        <taxon>Carduoideae</taxon>
        <taxon>Cardueae</taxon>
        <taxon>Carduinae</taxon>
        <taxon>Cynara</taxon>
    </lineage>
</organism>
<dbReference type="Gene3D" id="2.170.150.80">
    <property type="entry name" value="NAC domain"/>
    <property type="match status" value="1"/>
</dbReference>
<evidence type="ECO:0000256" key="9">
    <source>
        <dbReference type="ARBA" id="ARBA00023163"/>
    </source>
</evidence>
<name>A0A118K2K9_CYNCS</name>
<feature type="compositionally biased region" description="Basic and acidic residues" evidence="11">
    <location>
        <begin position="535"/>
        <end position="547"/>
    </location>
</feature>
<comment type="caution">
    <text evidence="13">The sequence shown here is derived from an EMBL/GenBank/DDBJ whole genome shotgun (WGS) entry which is preliminary data.</text>
</comment>
<dbReference type="PANTHER" id="PTHR31744:SF216">
    <property type="entry name" value="NAC TRANSCRIPTION FACTOR"/>
    <property type="match status" value="1"/>
</dbReference>
<dbReference type="STRING" id="59895.A0A118K2K9"/>
<keyword evidence="5" id="KW-0805">Transcription regulation</keyword>
<evidence type="ECO:0000313" key="13">
    <source>
        <dbReference type="EMBL" id="KVI04532.1"/>
    </source>
</evidence>
<dbReference type="Proteomes" id="UP000243975">
    <property type="component" value="Unassembled WGS sequence"/>
</dbReference>
<dbReference type="InterPro" id="IPR036093">
    <property type="entry name" value="NAC_dom_sf"/>
</dbReference>
<feature type="compositionally biased region" description="Polar residues" evidence="11">
    <location>
        <begin position="209"/>
        <end position="219"/>
    </location>
</feature>
<dbReference type="Pfam" id="PF02365">
    <property type="entry name" value="NAM"/>
    <property type="match status" value="1"/>
</dbReference>
<keyword evidence="9" id="KW-0804">Transcription</keyword>
<evidence type="ECO:0000313" key="14">
    <source>
        <dbReference type="Proteomes" id="UP000243975"/>
    </source>
</evidence>
<evidence type="ECO:0000259" key="12">
    <source>
        <dbReference type="PROSITE" id="PS51005"/>
    </source>
</evidence>
<feature type="region of interest" description="Disordered" evidence="11">
    <location>
        <begin position="427"/>
        <end position="458"/>
    </location>
</feature>
<gene>
    <name evidence="13" type="ORF">Ccrd_017150</name>
</gene>
<dbReference type="GO" id="GO:0006355">
    <property type="term" value="P:regulation of DNA-templated transcription"/>
    <property type="evidence" value="ECO:0007669"/>
    <property type="project" value="InterPro"/>
</dbReference>
<dbReference type="EMBL" id="LEKV01002012">
    <property type="protein sequence ID" value="KVI04532.1"/>
    <property type="molecule type" value="Genomic_DNA"/>
</dbReference>
<evidence type="ECO:0000256" key="6">
    <source>
        <dbReference type="ARBA" id="ARBA00023125"/>
    </source>
</evidence>
<protein>
    <submittedName>
        <fullName evidence="13">No apical meristem (NAM) protein</fullName>
    </submittedName>
</protein>
<dbReference type="FunFam" id="2.170.150.80:FF:000002">
    <property type="entry name" value="Nac domain-containing protein 86"/>
    <property type="match status" value="1"/>
</dbReference>
<feature type="domain" description="NAC" evidence="12">
    <location>
        <begin position="10"/>
        <end position="162"/>
    </location>
</feature>
<feature type="compositionally biased region" description="Polar residues" evidence="11">
    <location>
        <begin position="472"/>
        <end position="482"/>
    </location>
</feature>
<keyword evidence="14" id="KW-1185">Reference proteome</keyword>
<dbReference type="InterPro" id="IPR003441">
    <property type="entry name" value="NAC-dom"/>
</dbReference>
<feature type="region of interest" description="Disordered" evidence="11">
    <location>
        <begin position="472"/>
        <end position="613"/>
    </location>
</feature>
<evidence type="ECO:0000256" key="3">
    <source>
        <dbReference type="ARBA" id="ARBA00022692"/>
    </source>
</evidence>
<keyword evidence="10" id="KW-0539">Nucleus</keyword>
<proteinExistence type="predicted"/>
<evidence type="ECO:0000256" key="7">
    <source>
        <dbReference type="ARBA" id="ARBA00023136"/>
    </source>
</evidence>
<dbReference type="GO" id="GO:0016020">
    <property type="term" value="C:membrane"/>
    <property type="evidence" value="ECO:0007669"/>
    <property type="project" value="UniProtKB-SubCell"/>
</dbReference>
<dbReference type="PROSITE" id="PS51005">
    <property type="entry name" value="NAC"/>
    <property type="match status" value="1"/>
</dbReference>
<dbReference type="GO" id="GO:0000976">
    <property type="term" value="F:transcription cis-regulatory region binding"/>
    <property type="evidence" value="ECO:0007669"/>
    <property type="project" value="UniProtKB-ARBA"/>
</dbReference>
<feature type="region of interest" description="Disordered" evidence="11">
    <location>
        <begin position="187"/>
        <end position="225"/>
    </location>
</feature>
<feature type="compositionally biased region" description="Basic and acidic residues" evidence="11">
    <location>
        <begin position="599"/>
        <end position="613"/>
    </location>
</feature>
<evidence type="ECO:0000256" key="2">
    <source>
        <dbReference type="ARBA" id="ARBA00004167"/>
    </source>
</evidence>
<keyword evidence="4" id="KW-1133">Transmembrane helix</keyword>
<evidence type="ECO:0000256" key="1">
    <source>
        <dbReference type="ARBA" id="ARBA00004123"/>
    </source>
</evidence>
<keyword evidence="3" id="KW-0812">Transmembrane</keyword>
<evidence type="ECO:0000256" key="10">
    <source>
        <dbReference type="ARBA" id="ARBA00023242"/>
    </source>
</evidence>
<evidence type="ECO:0000256" key="11">
    <source>
        <dbReference type="SAM" id="MobiDB-lite"/>
    </source>
</evidence>
<evidence type="ECO:0000256" key="4">
    <source>
        <dbReference type="ARBA" id="ARBA00022989"/>
    </source>
</evidence>
<dbReference type="AlphaFoldDB" id="A0A118K2K9"/>
<dbReference type="SUPFAM" id="SSF101941">
    <property type="entry name" value="NAC domain"/>
    <property type="match status" value="1"/>
</dbReference>
<evidence type="ECO:0000256" key="5">
    <source>
        <dbReference type="ARBA" id="ARBA00023015"/>
    </source>
</evidence>
<reference evidence="13 14" key="1">
    <citation type="journal article" date="2016" name="Sci. Rep.">
        <title>The genome sequence of the outbreeding globe artichoke constructed de novo incorporating a phase-aware low-pass sequencing strategy of F1 progeny.</title>
        <authorList>
            <person name="Scaglione D."/>
            <person name="Reyes-Chin-Wo S."/>
            <person name="Acquadro A."/>
            <person name="Froenicke L."/>
            <person name="Portis E."/>
            <person name="Beitel C."/>
            <person name="Tirone M."/>
            <person name="Mauro R."/>
            <person name="Lo Monaco A."/>
            <person name="Mauromicale G."/>
            <person name="Faccioli P."/>
            <person name="Cattivelli L."/>
            <person name="Rieseberg L."/>
            <person name="Michelmore R."/>
            <person name="Lanteri S."/>
        </authorList>
    </citation>
    <scope>NUCLEOTIDE SEQUENCE [LARGE SCALE GENOMIC DNA]</scope>
    <source>
        <strain evidence="13">2C</strain>
    </source>
</reference>
<feature type="compositionally biased region" description="Polar residues" evidence="11">
    <location>
        <begin position="430"/>
        <end position="440"/>
    </location>
</feature>
<keyword evidence="8" id="KW-0010">Activator</keyword>
<keyword evidence="7" id="KW-0472">Membrane</keyword>
<dbReference type="Gramene" id="KVI04532">
    <property type="protein sequence ID" value="KVI04532"/>
    <property type="gene ID" value="Ccrd_017150"/>
</dbReference>
<comment type="subcellular location">
    <subcellularLocation>
        <location evidence="2">Membrane</location>
        <topology evidence="2">Single-pass membrane protein</topology>
    </subcellularLocation>
    <subcellularLocation>
        <location evidence="1">Nucleus</location>
    </subcellularLocation>
</comment>
<sequence>MMNVLPAKYLPVGYRFRPTDEELINHYLRLKINGYIDEVSCIREVDVCKKEPWDLPDLSVVDSIDNEWFFFCPKDRKYQNGQRLNRATIAGYWKATGKDRMIKTTRGNHVIGRKKTLVFYTGRAPKGERTHWVIHEYCATEKELDGTHPGQSPFVLCRLFKKHDGKDENFGGTNSVDVDQSIASPLSNVKSSTEDPPSDPVTPMLTGQPEVQPSSNNSWAIEDSDRTSVDPPHYFDWHTMNHENEMPDVDLDEALNALCDPIPNDLDSKIFSPLHSQMHLEFGSSYQGNPTLCNPSNEHSGYGTNVKDMMEFLENVLVEPDHFPIEDTGYNEALAAQASMQEDHVKETGFISESGGEMVLKEPSASGFSSRGPSVQDSGRPLHMAHEMYRPAYAGPSEVFDRVYLQSLDIISRPPAEDQVHNLVKEEQSENNFGTGITIKSRQKPKPVGLPSQGTANRRIRLNVNLQISSINQHPLPNWSSTDENHDEKSSLTEMDMDCFPSEDAEKGSAAQPSIQEDQVKEAESSGNGNVNSLVKEEKFSKSDGKNDGGTGIIIRTRKGPELPDLPSQGSASRRIHLSVNRLSSINQKQPPPSMSSSDENHEEKSSATEVDCTRFEDHVKEAESSYKFPEANAILLPPAEDQLNSDSENNSATGIIIRTRQNQVPDLPSQGTANRRIRLQKKPRFIHQDQLLNLGTTEEGLDEKSCVTEAKEGTEILTDDETVDQDSSSNVIQAKKPSLFSRFKAALTSIPEVLHMPKENQILQRRRGVFPRSNPAVSTTDPNQDLPSIQPENIIKKELFTVFSVETTRNRVDRSKEPEPKKP</sequence>
<dbReference type="GO" id="GO:0005634">
    <property type="term" value="C:nucleus"/>
    <property type="evidence" value="ECO:0007669"/>
    <property type="project" value="UniProtKB-SubCell"/>
</dbReference>
<accession>A0A118K2K9</accession>
<evidence type="ECO:0000256" key="8">
    <source>
        <dbReference type="ARBA" id="ARBA00023159"/>
    </source>
</evidence>
<keyword evidence="6" id="KW-0238">DNA-binding</keyword>
<dbReference type="PANTHER" id="PTHR31744">
    <property type="entry name" value="PROTEIN CUP-SHAPED COTYLEDON 2-RELATED"/>
    <property type="match status" value="1"/>
</dbReference>